<dbReference type="Proteomes" id="UP001381693">
    <property type="component" value="Unassembled WGS sequence"/>
</dbReference>
<dbReference type="AlphaFoldDB" id="A0AAN9A078"/>
<evidence type="ECO:0000313" key="1">
    <source>
        <dbReference type="EMBL" id="KAK7067435.1"/>
    </source>
</evidence>
<sequence length="61" mass="6677">MDRSSIKDNPLISEVSEIVPGVDRGGTSQDVLFASGSKTSRQNEYNSSTSKVLWILNNNFS</sequence>
<proteinExistence type="predicted"/>
<accession>A0AAN9A078</accession>
<protein>
    <submittedName>
        <fullName evidence="1">Uncharacterized protein</fullName>
    </submittedName>
</protein>
<organism evidence="1 2">
    <name type="scientific">Halocaridina rubra</name>
    <name type="common">Hawaiian red shrimp</name>
    <dbReference type="NCBI Taxonomy" id="373956"/>
    <lineage>
        <taxon>Eukaryota</taxon>
        <taxon>Metazoa</taxon>
        <taxon>Ecdysozoa</taxon>
        <taxon>Arthropoda</taxon>
        <taxon>Crustacea</taxon>
        <taxon>Multicrustacea</taxon>
        <taxon>Malacostraca</taxon>
        <taxon>Eumalacostraca</taxon>
        <taxon>Eucarida</taxon>
        <taxon>Decapoda</taxon>
        <taxon>Pleocyemata</taxon>
        <taxon>Caridea</taxon>
        <taxon>Atyoidea</taxon>
        <taxon>Atyidae</taxon>
        <taxon>Halocaridina</taxon>
    </lineage>
</organism>
<comment type="caution">
    <text evidence="1">The sequence shown here is derived from an EMBL/GenBank/DDBJ whole genome shotgun (WGS) entry which is preliminary data.</text>
</comment>
<reference evidence="1 2" key="1">
    <citation type="submission" date="2023-11" db="EMBL/GenBank/DDBJ databases">
        <title>Halocaridina rubra genome assembly.</title>
        <authorList>
            <person name="Smith C."/>
        </authorList>
    </citation>
    <scope>NUCLEOTIDE SEQUENCE [LARGE SCALE GENOMIC DNA]</scope>
    <source>
        <strain evidence="1">EP-1</strain>
        <tissue evidence="1">Whole</tissue>
    </source>
</reference>
<gene>
    <name evidence="1" type="ORF">SK128_023333</name>
</gene>
<dbReference type="EMBL" id="JAXCGZ010018333">
    <property type="protein sequence ID" value="KAK7067435.1"/>
    <property type="molecule type" value="Genomic_DNA"/>
</dbReference>
<keyword evidence="2" id="KW-1185">Reference proteome</keyword>
<name>A0AAN9A078_HALRR</name>
<feature type="non-terminal residue" evidence="1">
    <location>
        <position position="61"/>
    </location>
</feature>
<evidence type="ECO:0000313" key="2">
    <source>
        <dbReference type="Proteomes" id="UP001381693"/>
    </source>
</evidence>